<dbReference type="PROSITE" id="PS00523">
    <property type="entry name" value="SULFATASE_1"/>
    <property type="match status" value="1"/>
</dbReference>
<dbReference type="GO" id="GO:0008484">
    <property type="term" value="F:sulfuric ester hydrolase activity"/>
    <property type="evidence" value="ECO:0007669"/>
    <property type="project" value="TreeGrafter"/>
</dbReference>
<reference evidence="6" key="2">
    <citation type="submission" date="2021-04" db="EMBL/GenBank/DDBJ databases">
        <authorList>
            <person name="Gilroy R."/>
        </authorList>
    </citation>
    <scope>NUCLEOTIDE SEQUENCE</scope>
    <source>
        <strain evidence="6">ChiGjej4B4-7305</strain>
    </source>
</reference>
<dbReference type="EMBL" id="DXBY01000310">
    <property type="protein sequence ID" value="HIZ37673.1"/>
    <property type="molecule type" value="Genomic_DNA"/>
</dbReference>
<dbReference type="GO" id="GO:0046872">
    <property type="term" value="F:metal ion binding"/>
    <property type="evidence" value="ECO:0007669"/>
    <property type="project" value="UniProtKB-KW"/>
</dbReference>
<dbReference type="CDD" id="cd16027">
    <property type="entry name" value="SGSH"/>
    <property type="match status" value="1"/>
</dbReference>
<evidence type="ECO:0000256" key="3">
    <source>
        <dbReference type="ARBA" id="ARBA00022801"/>
    </source>
</evidence>
<name>A0A9D2J5U0_9MICO</name>
<dbReference type="SUPFAM" id="SSF53649">
    <property type="entry name" value="Alkaline phosphatase-like"/>
    <property type="match status" value="1"/>
</dbReference>
<dbReference type="InterPro" id="IPR017850">
    <property type="entry name" value="Alkaline_phosphatase_core_sf"/>
</dbReference>
<evidence type="ECO:0000313" key="7">
    <source>
        <dbReference type="Proteomes" id="UP000824037"/>
    </source>
</evidence>
<evidence type="ECO:0000313" key="6">
    <source>
        <dbReference type="EMBL" id="HIZ37673.1"/>
    </source>
</evidence>
<organism evidence="6 7">
    <name type="scientific">Candidatus Ruania gallistercoris</name>
    <dbReference type="NCBI Taxonomy" id="2838746"/>
    <lineage>
        <taxon>Bacteria</taxon>
        <taxon>Bacillati</taxon>
        <taxon>Actinomycetota</taxon>
        <taxon>Actinomycetes</taxon>
        <taxon>Micrococcales</taxon>
        <taxon>Ruaniaceae</taxon>
        <taxon>Ruania</taxon>
    </lineage>
</organism>
<dbReference type="AlphaFoldDB" id="A0A9D2J5U0"/>
<keyword evidence="3" id="KW-0378">Hydrolase</keyword>
<proteinExistence type="inferred from homology"/>
<dbReference type="PANTHER" id="PTHR45953">
    <property type="entry name" value="IDURONATE 2-SULFATASE"/>
    <property type="match status" value="1"/>
</dbReference>
<dbReference type="Pfam" id="PF00884">
    <property type="entry name" value="Sulfatase"/>
    <property type="match status" value="1"/>
</dbReference>
<comment type="similarity">
    <text evidence="1">Belongs to the sulfatase family.</text>
</comment>
<dbReference type="Gene3D" id="3.40.720.10">
    <property type="entry name" value="Alkaline Phosphatase, subunit A"/>
    <property type="match status" value="1"/>
</dbReference>
<feature type="domain" description="Sulfatase N-terminal" evidence="5">
    <location>
        <begin position="8"/>
        <end position="283"/>
    </location>
</feature>
<feature type="region of interest" description="Disordered" evidence="4">
    <location>
        <begin position="338"/>
        <end position="388"/>
    </location>
</feature>
<dbReference type="InterPro" id="IPR024607">
    <property type="entry name" value="Sulfatase_CS"/>
</dbReference>
<protein>
    <submittedName>
        <fullName evidence="6">Sulfatase</fullName>
    </submittedName>
</protein>
<dbReference type="GO" id="GO:0005737">
    <property type="term" value="C:cytoplasm"/>
    <property type="evidence" value="ECO:0007669"/>
    <property type="project" value="TreeGrafter"/>
</dbReference>
<feature type="region of interest" description="Disordered" evidence="4">
    <location>
        <begin position="407"/>
        <end position="429"/>
    </location>
</feature>
<keyword evidence="2" id="KW-0479">Metal-binding</keyword>
<sequence length="429" mass="46809">MSTAMRPPNILIVHWHDLGTYLPAYGHRVEAPHTEALADQSTLFEQCFSTSPLCSPARGALWTGRYPHSNGLQGLTHRGWEYGEGERPLPAQLGAAGYHTVLAGLQHETRDVGRLGFAEHLSRGRPHAAQVAEAASSWLDDRDPGGDPFLLVCGMIEVHRDWPADRYPPAPRDTVDVPDYLPDNELTRQDLAAFAGSIAVADRGLGDILAALERNNFDQDTVVVFTTDHGAPFPGAKSTLYDPGVHVALMVRMPPGTAPPQPRREPGLVSHVDLVPTLLDLAEVDIPEDVQGMSFAGTLRNASPPGRHEVFLEKTYHADYDPIRAIRTESHKYIRNFEPRPKLALPPDLESSSTRRGMGDAHLAPRASEELYDLDSDPTESTNAVDDPALAEVLGDLRERLETFMTSTDDALLRGPVPAPAPMAPEGAR</sequence>
<gene>
    <name evidence="6" type="ORF">H9815_18000</name>
</gene>
<comment type="caution">
    <text evidence="6">The sequence shown here is derived from an EMBL/GenBank/DDBJ whole genome shotgun (WGS) entry which is preliminary data.</text>
</comment>
<evidence type="ECO:0000256" key="1">
    <source>
        <dbReference type="ARBA" id="ARBA00008779"/>
    </source>
</evidence>
<evidence type="ECO:0000256" key="4">
    <source>
        <dbReference type="SAM" id="MobiDB-lite"/>
    </source>
</evidence>
<dbReference type="PANTHER" id="PTHR45953:SF1">
    <property type="entry name" value="IDURONATE 2-SULFATASE"/>
    <property type="match status" value="1"/>
</dbReference>
<accession>A0A9D2J5U0</accession>
<evidence type="ECO:0000256" key="2">
    <source>
        <dbReference type="ARBA" id="ARBA00022723"/>
    </source>
</evidence>
<dbReference type="InterPro" id="IPR000917">
    <property type="entry name" value="Sulfatase_N"/>
</dbReference>
<dbReference type="Proteomes" id="UP000824037">
    <property type="component" value="Unassembled WGS sequence"/>
</dbReference>
<reference evidence="6" key="1">
    <citation type="journal article" date="2021" name="PeerJ">
        <title>Extensive microbial diversity within the chicken gut microbiome revealed by metagenomics and culture.</title>
        <authorList>
            <person name="Gilroy R."/>
            <person name="Ravi A."/>
            <person name="Getino M."/>
            <person name="Pursley I."/>
            <person name="Horton D.L."/>
            <person name="Alikhan N.F."/>
            <person name="Baker D."/>
            <person name="Gharbi K."/>
            <person name="Hall N."/>
            <person name="Watson M."/>
            <person name="Adriaenssens E.M."/>
            <person name="Foster-Nyarko E."/>
            <person name="Jarju S."/>
            <person name="Secka A."/>
            <person name="Antonio M."/>
            <person name="Oren A."/>
            <person name="Chaudhuri R.R."/>
            <person name="La Ragione R."/>
            <person name="Hildebrand F."/>
            <person name="Pallen M.J."/>
        </authorList>
    </citation>
    <scope>NUCLEOTIDE SEQUENCE</scope>
    <source>
        <strain evidence="6">ChiGjej4B4-7305</strain>
    </source>
</reference>
<evidence type="ECO:0000259" key="5">
    <source>
        <dbReference type="Pfam" id="PF00884"/>
    </source>
</evidence>